<organism evidence="1 2">
    <name type="scientific">Paxillus rubicundulus Ve08.2h10</name>
    <dbReference type="NCBI Taxonomy" id="930991"/>
    <lineage>
        <taxon>Eukaryota</taxon>
        <taxon>Fungi</taxon>
        <taxon>Dikarya</taxon>
        <taxon>Basidiomycota</taxon>
        <taxon>Agaricomycotina</taxon>
        <taxon>Agaricomycetes</taxon>
        <taxon>Agaricomycetidae</taxon>
        <taxon>Boletales</taxon>
        <taxon>Paxilineae</taxon>
        <taxon>Paxillaceae</taxon>
        <taxon>Paxillus</taxon>
    </lineage>
</organism>
<gene>
    <name evidence="1" type="ORF">PAXRUDRAFT_111706</name>
</gene>
<feature type="non-terminal residue" evidence="1">
    <location>
        <position position="1"/>
    </location>
</feature>
<dbReference type="STRING" id="930991.A0A0D0D7R9"/>
<dbReference type="InParanoid" id="A0A0D0D7R9"/>
<dbReference type="HOGENOM" id="CLU_3002122_0_0_1"/>
<proteinExistence type="predicted"/>
<sequence length="57" mass="6282">AKSLNLEALPRPIPVYNADGTFNEGGPIKFVINLRLQIHDHFEICSFAVTNTGKSNI</sequence>
<name>A0A0D0D7R9_9AGAM</name>
<protein>
    <submittedName>
        <fullName evidence="1">Uncharacterized protein</fullName>
    </submittedName>
</protein>
<dbReference type="Proteomes" id="UP000054538">
    <property type="component" value="Unassembled WGS sequence"/>
</dbReference>
<evidence type="ECO:0000313" key="1">
    <source>
        <dbReference type="EMBL" id="KIK73030.1"/>
    </source>
</evidence>
<reference evidence="2" key="2">
    <citation type="submission" date="2015-01" db="EMBL/GenBank/DDBJ databases">
        <title>Evolutionary Origins and Diversification of the Mycorrhizal Mutualists.</title>
        <authorList>
            <consortium name="DOE Joint Genome Institute"/>
            <consortium name="Mycorrhizal Genomics Consortium"/>
            <person name="Kohler A."/>
            <person name="Kuo A."/>
            <person name="Nagy L.G."/>
            <person name="Floudas D."/>
            <person name="Copeland A."/>
            <person name="Barry K.W."/>
            <person name="Cichocki N."/>
            <person name="Veneault-Fourrey C."/>
            <person name="LaButti K."/>
            <person name="Lindquist E.A."/>
            <person name="Lipzen A."/>
            <person name="Lundell T."/>
            <person name="Morin E."/>
            <person name="Murat C."/>
            <person name="Riley R."/>
            <person name="Ohm R."/>
            <person name="Sun H."/>
            <person name="Tunlid A."/>
            <person name="Henrissat B."/>
            <person name="Grigoriev I.V."/>
            <person name="Hibbett D.S."/>
            <person name="Martin F."/>
        </authorList>
    </citation>
    <scope>NUCLEOTIDE SEQUENCE [LARGE SCALE GENOMIC DNA]</scope>
    <source>
        <strain evidence="2">Ve08.2h10</strain>
    </source>
</reference>
<keyword evidence="2" id="KW-1185">Reference proteome</keyword>
<dbReference type="EMBL" id="KN830177">
    <property type="protein sequence ID" value="KIK73030.1"/>
    <property type="molecule type" value="Genomic_DNA"/>
</dbReference>
<accession>A0A0D0D7R9</accession>
<dbReference type="OrthoDB" id="3257486at2759"/>
<dbReference type="AlphaFoldDB" id="A0A0D0D7R9"/>
<evidence type="ECO:0000313" key="2">
    <source>
        <dbReference type="Proteomes" id="UP000054538"/>
    </source>
</evidence>
<reference evidence="1 2" key="1">
    <citation type="submission" date="2014-04" db="EMBL/GenBank/DDBJ databases">
        <authorList>
            <consortium name="DOE Joint Genome Institute"/>
            <person name="Kuo A."/>
            <person name="Kohler A."/>
            <person name="Jargeat P."/>
            <person name="Nagy L.G."/>
            <person name="Floudas D."/>
            <person name="Copeland A."/>
            <person name="Barry K.W."/>
            <person name="Cichocki N."/>
            <person name="Veneault-Fourrey C."/>
            <person name="LaButti K."/>
            <person name="Lindquist E.A."/>
            <person name="Lipzen A."/>
            <person name="Lundell T."/>
            <person name="Morin E."/>
            <person name="Murat C."/>
            <person name="Sun H."/>
            <person name="Tunlid A."/>
            <person name="Henrissat B."/>
            <person name="Grigoriev I.V."/>
            <person name="Hibbett D.S."/>
            <person name="Martin F."/>
            <person name="Nordberg H.P."/>
            <person name="Cantor M.N."/>
            <person name="Hua S.X."/>
        </authorList>
    </citation>
    <scope>NUCLEOTIDE SEQUENCE [LARGE SCALE GENOMIC DNA]</scope>
    <source>
        <strain evidence="1 2">Ve08.2h10</strain>
    </source>
</reference>
<feature type="non-terminal residue" evidence="1">
    <location>
        <position position="57"/>
    </location>
</feature>